<name>A0A5B1LDL6_9ACTN</name>
<evidence type="ECO:0000313" key="2">
    <source>
        <dbReference type="EMBL" id="KAA1418732.1"/>
    </source>
</evidence>
<keyword evidence="3" id="KW-1185">Reference proteome</keyword>
<keyword evidence="2" id="KW-0378">Hydrolase</keyword>
<protein>
    <submittedName>
        <fullName evidence="2">Uma2 family endonuclease</fullName>
    </submittedName>
</protein>
<dbReference type="EMBL" id="VUJV01000003">
    <property type="protein sequence ID" value="KAA1418732.1"/>
    <property type="molecule type" value="Genomic_DNA"/>
</dbReference>
<dbReference type="InterPro" id="IPR008538">
    <property type="entry name" value="Uma2"/>
</dbReference>
<dbReference type="InterPro" id="IPR012296">
    <property type="entry name" value="Nuclease_put_TT1808"/>
</dbReference>
<keyword evidence="2" id="KW-0255">Endonuclease</keyword>
<sequence length="183" mass="20855">MSVRSEEPLRRVRMSWEEYLELPERPRAEWVNGEVVFLMAPPVFDHGVAQAQLGAQLARLLPDLYVVPEVFLVLPRNRVRLPDLMVVESRPPDGWVREAPLLVVEILSPSTRSEDTIRKSMDYAAGGAGQYWTVDPELRTIDVWHLVDGEWDLLARIDDKHPTAEVELAGVVVALDLREVLRD</sequence>
<dbReference type="PANTHER" id="PTHR34107">
    <property type="entry name" value="SLL0198 PROTEIN-RELATED"/>
    <property type="match status" value="1"/>
</dbReference>
<keyword evidence="2" id="KW-0540">Nuclease</keyword>
<comment type="caution">
    <text evidence="2">The sequence shown here is derived from an EMBL/GenBank/DDBJ whole genome shotgun (WGS) entry which is preliminary data.</text>
</comment>
<proteinExistence type="predicted"/>
<dbReference type="SUPFAM" id="SSF52980">
    <property type="entry name" value="Restriction endonuclease-like"/>
    <property type="match status" value="1"/>
</dbReference>
<dbReference type="GO" id="GO:0004519">
    <property type="term" value="F:endonuclease activity"/>
    <property type="evidence" value="ECO:0007669"/>
    <property type="project" value="UniProtKB-KW"/>
</dbReference>
<dbReference type="CDD" id="cd06260">
    <property type="entry name" value="DUF820-like"/>
    <property type="match status" value="1"/>
</dbReference>
<dbReference type="PANTHER" id="PTHR34107:SF4">
    <property type="entry name" value="SLL1222 PROTEIN"/>
    <property type="match status" value="1"/>
</dbReference>
<organism evidence="2 3">
    <name type="scientific">Nocardioides humilatus</name>
    <dbReference type="NCBI Taxonomy" id="2607660"/>
    <lineage>
        <taxon>Bacteria</taxon>
        <taxon>Bacillati</taxon>
        <taxon>Actinomycetota</taxon>
        <taxon>Actinomycetes</taxon>
        <taxon>Propionibacteriales</taxon>
        <taxon>Nocardioidaceae</taxon>
        <taxon>Nocardioides</taxon>
    </lineage>
</organism>
<dbReference type="AlphaFoldDB" id="A0A5B1LDL6"/>
<evidence type="ECO:0000313" key="3">
    <source>
        <dbReference type="Proteomes" id="UP000325003"/>
    </source>
</evidence>
<evidence type="ECO:0000259" key="1">
    <source>
        <dbReference type="Pfam" id="PF05685"/>
    </source>
</evidence>
<dbReference type="InterPro" id="IPR011335">
    <property type="entry name" value="Restrct_endonuc-II-like"/>
</dbReference>
<accession>A0A5B1LDL6</accession>
<dbReference type="Gene3D" id="3.90.1570.10">
    <property type="entry name" value="tt1808, chain A"/>
    <property type="match status" value="1"/>
</dbReference>
<dbReference type="Proteomes" id="UP000325003">
    <property type="component" value="Unassembled WGS sequence"/>
</dbReference>
<dbReference type="Pfam" id="PF05685">
    <property type="entry name" value="Uma2"/>
    <property type="match status" value="1"/>
</dbReference>
<reference evidence="2 3" key="2">
    <citation type="submission" date="2019-09" db="EMBL/GenBank/DDBJ databases">
        <authorList>
            <person name="Jin C."/>
        </authorList>
    </citation>
    <scope>NUCLEOTIDE SEQUENCE [LARGE SCALE GENOMIC DNA]</scope>
    <source>
        <strain evidence="2 3">BN130099</strain>
    </source>
</reference>
<reference evidence="2 3" key="1">
    <citation type="submission" date="2019-09" db="EMBL/GenBank/DDBJ databases">
        <title>Nocardioides panacisoli sp. nov., isolated from the soil of a ginseng field.</title>
        <authorList>
            <person name="Cho C."/>
        </authorList>
    </citation>
    <scope>NUCLEOTIDE SEQUENCE [LARGE SCALE GENOMIC DNA]</scope>
    <source>
        <strain evidence="2 3">BN130099</strain>
    </source>
</reference>
<feature type="domain" description="Putative restriction endonuclease" evidence="1">
    <location>
        <begin position="16"/>
        <end position="156"/>
    </location>
</feature>
<gene>
    <name evidence="2" type="ORF">F0U44_09575</name>
</gene>